<accession>A0A484F7S7</accession>
<name>A0A484F7S7_COLOR</name>
<comment type="caution">
    <text evidence="1">The sequence shown here is derived from an EMBL/GenBank/DDBJ whole genome shotgun (WGS) entry which is preliminary data.</text>
</comment>
<dbReference type="AlphaFoldDB" id="A0A484F7S7"/>
<gene>
    <name evidence="1" type="ORF">Cob_v013069</name>
</gene>
<evidence type="ECO:0000313" key="1">
    <source>
        <dbReference type="EMBL" id="TDZ13882.1"/>
    </source>
</evidence>
<reference evidence="2" key="2">
    <citation type="journal article" date="2019" name="Mol. Plant Microbe Interact.">
        <title>Genome sequence resources for four phytopathogenic fungi from the Colletotrichum orbiculare species complex.</title>
        <authorList>
            <person name="Gan P."/>
            <person name="Tsushima A."/>
            <person name="Narusaka M."/>
            <person name="Narusaka Y."/>
            <person name="Takano Y."/>
            <person name="Kubo Y."/>
            <person name="Shirasu K."/>
        </authorList>
    </citation>
    <scope>GENOME REANNOTATION</scope>
    <source>
        <strain evidence="2">104-T / ATCC 96160 / CBS 514.97 / LARS 414 / MAFF 240422</strain>
    </source>
</reference>
<proteinExistence type="predicted"/>
<reference evidence="2" key="1">
    <citation type="journal article" date="2013" name="New Phytol.">
        <title>Comparative genomic and transcriptomic analyses reveal the hemibiotrophic stage shift of Colletotrichum fungi.</title>
        <authorList>
            <person name="Gan P."/>
            <person name="Ikeda K."/>
            <person name="Irieda H."/>
            <person name="Narusaka M."/>
            <person name="O'Connell R.J."/>
            <person name="Narusaka Y."/>
            <person name="Takano Y."/>
            <person name="Kubo Y."/>
            <person name="Shirasu K."/>
        </authorList>
    </citation>
    <scope>NUCLEOTIDE SEQUENCE [LARGE SCALE GENOMIC DNA]</scope>
    <source>
        <strain evidence="2">104-T / ATCC 96160 / CBS 514.97 / LARS 414 / MAFF 240422</strain>
    </source>
</reference>
<evidence type="ECO:0000313" key="2">
    <source>
        <dbReference type="Proteomes" id="UP000014480"/>
    </source>
</evidence>
<sequence>MGDESRFARRRLLCETLFTLQLRRIVIYAPYNTIHFGPRHVGVVWTTTKTLKIAHHGESAEQQMRHYKYIQSHPQAKPSIHTAVFAPLCRAEKPRASLVPGDGIFIRGKEERKYKPERVRRIFPSKGITYVVGARRHESGRCFTKMGPRAGWPRYQGRGACQYSVDCSLVDSCGRKSHRAIALSN</sequence>
<keyword evidence="2" id="KW-1185">Reference proteome</keyword>
<protein>
    <submittedName>
        <fullName evidence="1">Uncharacterized protein</fullName>
    </submittedName>
</protein>
<organism evidence="1 2">
    <name type="scientific">Colletotrichum orbiculare (strain 104-T / ATCC 96160 / CBS 514.97 / LARS 414 / MAFF 240422)</name>
    <name type="common">Cucumber anthracnose fungus</name>
    <name type="synonym">Colletotrichum lagenarium</name>
    <dbReference type="NCBI Taxonomy" id="1213857"/>
    <lineage>
        <taxon>Eukaryota</taxon>
        <taxon>Fungi</taxon>
        <taxon>Dikarya</taxon>
        <taxon>Ascomycota</taxon>
        <taxon>Pezizomycotina</taxon>
        <taxon>Sordariomycetes</taxon>
        <taxon>Hypocreomycetidae</taxon>
        <taxon>Glomerellales</taxon>
        <taxon>Glomerellaceae</taxon>
        <taxon>Colletotrichum</taxon>
        <taxon>Colletotrichum orbiculare species complex</taxon>
    </lineage>
</organism>
<dbReference type="EMBL" id="AMCV02000059">
    <property type="protein sequence ID" value="TDZ13882.1"/>
    <property type="molecule type" value="Genomic_DNA"/>
</dbReference>
<dbReference type="Proteomes" id="UP000014480">
    <property type="component" value="Unassembled WGS sequence"/>
</dbReference>